<dbReference type="PRINTS" id="PR01157">
    <property type="entry name" value="P2YPURNOCPTR"/>
</dbReference>
<sequence>MHRNSSTTAATSLSSQLGNLADFKSTYLPAIYSFVFCVGLLTNVAAIWACCRRARPWNGLAVYTFNLALADLLYVTSLPPFIHYYTHGSAWIFGDWLCRAGRFVFHVNLGGSALFLACVSAHRYAGIVHPLWSRGRLRPGTARAVSVAVWALVAILLLPTFHFVREGPAGGDGAAAKTSPPPSPSPSPRDLVKCYDSASDADLFVYLPYSVALSVVTFAVPFAVTFACYGFVASTLLGNRSVGAGVRRRSLALVAVVLLLFSVSFLPYHVTRNLNLASRLYLRRADAAANRRIYAAYQVCRGLASLNSCFNPIVYFLAREDVRSSIRRGAIRVAALPRGTPLLGRKTVAVAVEGGVDDADKGEEEEECSFV</sequence>
<evidence type="ECO:0000259" key="11">
    <source>
        <dbReference type="PROSITE" id="PS50262"/>
    </source>
</evidence>
<protein>
    <submittedName>
        <fullName evidence="13">P2Y purinoceptor 1-like</fullName>
    </submittedName>
</protein>
<proteinExistence type="inferred from homology"/>
<keyword evidence="3 9" id="KW-0812">Transmembrane</keyword>
<keyword evidence="7 9" id="KW-0675">Receptor</keyword>
<dbReference type="SUPFAM" id="SSF81321">
    <property type="entry name" value="Family A G protein-coupled receptor-like"/>
    <property type="match status" value="1"/>
</dbReference>
<keyword evidence="6 10" id="KW-0472">Membrane</keyword>
<feature type="transmembrane region" description="Helical" evidence="10">
    <location>
        <begin position="250"/>
        <end position="270"/>
    </location>
</feature>
<evidence type="ECO:0000256" key="5">
    <source>
        <dbReference type="ARBA" id="ARBA00023040"/>
    </source>
</evidence>
<evidence type="ECO:0000256" key="10">
    <source>
        <dbReference type="SAM" id="Phobius"/>
    </source>
</evidence>
<feature type="transmembrane region" description="Helical" evidence="10">
    <location>
        <begin position="142"/>
        <end position="164"/>
    </location>
</feature>
<keyword evidence="8 9" id="KW-0807">Transducer</keyword>
<dbReference type="Gene3D" id="1.20.1070.10">
    <property type="entry name" value="Rhodopsin 7-helix transmembrane proteins"/>
    <property type="match status" value="1"/>
</dbReference>
<dbReference type="RefSeq" id="XP_032827782.1">
    <property type="nucleotide sequence ID" value="XM_032971891.1"/>
</dbReference>
<accession>A0AAJ7XB74</accession>
<feature type="transmembrane region" description="Helical" evidence="10">
    <location>
        <begin position="103"/>
        <end position="121"/>
    </location>
</feature>
<feature type="transmembrane region" description="Helical" evidence="10">
    <location>
        <begin position="27"/>
        <end position="48"/>
    </location>
</feature>
<evidence type="ECO:0000256" key="4">
    <source>
        <dbReference type="ARBA" id="ARBA00022989"/>
    </source>
</evidence>
<name>A0AAJ7XB74_PETMA</name>
<dbReference type="GO" id="GO:0019722">
    <property type="term" value="P:calcium-mediated signaling"/>
    <property type="evidence" value="ECO:0007669"/>
    <property type="project" value="TreeGrafter"/>
</dbReference>
<evidence type="ECO:0000313" key="13">
    <source>
        <dbReference type="RefSeq" id="XP_032827782.1"/>
    </source>
</evidence>
<feature type="domain" description="G-protein coupled receptors family 1 profile" evidence="11">
    <location>
        <begin position="42"/>
        <end position="315"/>
    </location>
</feature>
<evidence type="ECO:0000256" key="3">
    <source>
        <dbReference type="ARBA" id="ARBA00022692"/>
    </source>
</evidence>
<evidence type="ECO:0000256" key="7">
    <source>
        <dbReference type="ARBA" id="ARBA00023170"/>
    </source>
</evidence>
<evidence type="ECO:0000256" key="9">
    <source>
        <dbReference type="RuleBase" id="RU000688"/>
    </source>
</evidence>
<comment type="subcellular location">
    <subcellularLocation>
        <location evidence="1">Cell membrane</location>
        <topology evidence="1">Multi-pass membrane protein</topology>
    </subcellularLocation>
</comment>
<reference evidence="13" key="1">
    <citation type="submission" date="2025-08" db="UniProtKB">
        <authorList>
            <consortium name="RefSeq"/>
        </authorList>
    </citation>
    <scope>IDENTIFICATION</scope>
    <source>
        <tissue evidence="13">Sperm</tissue>
    </source>
</reference>
<dbReference type="InterPro" id="IPR017452">
    <property type="entry name" value="GPCR_Rhodpsn_7TM"/>
</dbReference>
<dbReference type="PANTHER" id="PTHR24231">
    <property type="entry name" value="PURINOCEPTOR-RELATED G-PROTEIN COUPLED RECEPTOR"/>
    <property type="match status" value="1"/>
</dbReference>
<organism evidence="12 13">
    <name type="scientific">Petromyzon marinus</name>
    <name type="common">Sea lamprey</name>
    <dbReference type="NCBI Taxonomy" id="7757"/>
    <lineage>
        <taxon>Eukaryota</taxon>
        <taxon>Metazoa</taxon>
        <taxon>Chordata</taxon>
        <taxon>Craniata</taxon>
        <taxon>Vertebrata</taxon>
        <taxon>Cyclostomata</taxon>
        <taxon>Hyperoartia</taxon>
        <taxon>Petromyzontiformes</taxon>
        <taxon>Petromyzontidae</taxon>
        <taxon>Petromyzon</taxon>
    </lineage>
</organism>
<dbReference type="GO" id="GO:0005886">
    <property type="term" value="C:plasma membrane"/>
    <property type="evidence" value="ECO:0007669"/>
    <property type="project" value="UniProtKB-SubCell"/>
</dbReference>
<evidence type="ECO:0000256" key="8">
    <source>
        <dbReference type="ARBA" id="ARBA00023224"/>
    </source>
</evidence>
<dbReference type="PROSITE" id="PS50262">
    <property type="entry name" value="G_PROTEIN_RECEP_F1_2"/>
    <property type="match status" value="1"/>
</dbReference>
<feature type="transmembrane region" description="Helical" evidence="10">
    <location>
        <begin position="211"/>
        <end position="238"/>
    </location>
</feature>
<dbReference type="Pfam" id="PF00001">
    <property type="entry name" value="7tm_1"/>
    <property type="match status" value="1"/>
</dbReference>
<evidence type="ECO:0000256" key="2">
    <source>
        <dbReference type="ARBA" id="ARBA00022475"/>
    </source>
</evidence>
<evidence type="ECO:0000256" key="1">
    <source>
        <dbReference type="ARBA" id="ARBA00004651"/>
    </source>
</evidence>
<evidence type="ECO:0000313" key="12">
    <source>
        <dbReference type="Proteomes" id="UP001318040"/>
    </source>
</evidence>
<evidence type="ECO:0000256" key="6">
    <source>
        <dbReference type="ARBA" id="ARBA00023136"/>
    </source>
</evidence>
<dbReference type="Proteomes" id="UP001318040">
    <property type="component" value="Chromosome 47"/>
</dbReference>
<keyword evidence="12" id="KW-1185">Reference proteome</keyword>
<dbReference type="GO" id="GO:0030594">
    <property type="term" value="F:neurotransmitter receptor activity"/>
    <property type="evidence" value="ECO:0007669"/>
    <property type="project" value="TreeGrafter"/>
</dbReference>
<dbReference type="InterPro" id="IPR000276">
    <property type="entry name" value="GPCR_Rhodpsn"/>
</dbReference>
<dbReference type="PRINTS" id="PR00237">
    <property type="entry name" value="GPCRRHODOPSN"/>
</dbReference>
<dbReference type="GO" id="GO:0045031">
    <property type="term" value="F:G protein-coupled ATP receptor activity"/>
    <property type="evidence" value="ECO:0007669"/>
    <property type="project" value="TreeGrafter"/>
</dbReference>
<comment type="similarity">
    <text evidence="9">Belongs to the G-protein coupled receptor 1 family.</text>
</comment>
<keyword evidence="2" id="KW-1003">Cell membrane</keyword>
<dbReference type="KEGG" id="pmrn:116952499"/>
<keyword evidence="5 9" id="KW-0297">G-protein coupled receptor</keyword>
<dbReference type="PANTHER" id="PTHR24231:SF46">
    <property type="entry name" value="P2Y PURINOCEPTOR 11"/>
    <property type="match status" value="1"/>
</dbReference>
<gene>
    <name evidence="13" type="primary">LOC116952499</name>
</gene>
<dbReference type="AlphaFoldDB" id="A0AAJ7XB74"/>
<keyword evidence="4 10" id="KW-1133">Transmembrane helix</keyword>
<feature type="transmembrane region" description="Helical" evidence="10">
    <location>
        <begin position="60"/>
        <end position="83"/>
    </location>
</feature>
<dbReference type="PROSITE" id="PS00237">
    <property type="entry name" value="G_PROTEIN_RECEP_F1_1"/>
    <property type="match status" value="1"/>
</dbReference>